<proteinExistence type="predicted"/>
<protein>
    <submittedName>
        <fullName evidence="3">Uncharacterized protein</fullName>
    </submittedName>
</protein>
<evidence type="ECO:0000256" key="1">
    <source>
        <dbReference type="SAM" id="Coils"/>
    </source>
</evidence>
<feature type="compositionally biased region" description="Basic and acidic residues" evidence="2">
    <location>
        <begin position="300"/>
        <end position="318"/>
    </location>
</feature>
<feature type="region of interest" description="Disordered" evidence="2">
    <location>
        <begin position="761"/>
        <end position="824"/>
    </location>
</feature>
<feature type="compositionally biased region" description="Basic and acidic residues" evidence="2">
    <location>
        <begin position="232"/>
        <end position="242"/>
    </location>
</feature>
<accession>A0A2A4JH51</accession>
<feature type="compositionally biased region" description="Acidic residues" evidence="2">
    <location>
        <begin position="243"/>
        <end position="253"/>
    </location>
</feature>
<dbReference type="AlphaFoldDB" id="A0A2A4JH51"/>
<feature type="region of interest" description="Disordered" evidence="2">
    <location>
        <begin position="213"/>
        <end position="358"/>
    </location>
</feature>
<feature type="compositionally biased region" description="Basic and acidic residues" evidence="2">
    <location>
        <begin position="347"/>
        <end position="356"/>
    </location>
</feature>
<feature type="compositionally biased region" description="Basic residues" evidence="2">
    <location>
        <begin position="769"/>
        <end position="784"/>
    </location>
</feature>
<feature type="compositionally biased region" description="Low complexity" evidence="2">
    <location>
        <begin position="785"/>
        <end position="803"/>
    </location>
</feature>
<keyword evidence="1" id="KW-0175">Coiled coil</keyword>
<feature type="compositionally biased region" description="Basic residues" evidence="2">
    <location>
        <begin position="437"/>
        <end position="519"/>
    </location>
</feature>
<sequence>MLLNRNERRGINTKNIKTITAFIQEVISILNNYENEDFEDFFSILNDEMRKYHYRGCKFYEITENPETRKQLAAILELIRAKPIAETEANISILAKIIKDENYSRKVKEFVDYINSLYIQDGEEKFAKILSALRNYRGLKYKRKGDNLSEIIKEAVRSVIFDHYTDLNANARRELKGKIELLWETPRKIKPSTYKKFIDYTVATIRQIANTTNEVDETEDSTKEFLPSTVRGRKENSSGEEKIDTDDSDEESQENQHKSEESSDTLEENDIKPAKSEEPTTKTKKNVKRKREKTHKKPKTSFEESERESKETTEENEMHGLSSFDSDSEKANTGESIASSSNSIEFSQERQKEYNTKRYVTLFPEEITYRSERLAKEAEINQRAKAKSRKKTTFESVQRMWVEESTGGIPKYILNKYTTPTPKHKFKDSSNESRSRAWSKNHRKRDIKKKHISKKQKHLSKKHKHIEKKQKHVEKKQKHVEKNQKHHKHDSKNKALKKKKAHFKPKHIKHEKHKSPKHIQPRTVKHEHKELHNYQHRPEVVRYTKLDIYYDFKRGFDDVVKVVDFTSSPKEEPQSSAQTKPGEVTLTKMTERILTTPKPKRARTLKLKGLGRPTPILQSLRNDTEDRYSNQFELWDQHSVGDMRKSAAPPLKADEALSLEEFKRQEQSLRKSIGNETLTGYINPNLLNKLNNLEKELDVVKAKINGSHDANNTTEIDSKLEFMKNVNDDANVKLVNEDFKKNGSKDFVKMYHDIVGKLHEKPTTNSTVKPKHTSTVKSTTKTKKTVTNATTVSTTTKRTNTTQKVDKSEKKNDSLSNTVPLMESKGDTNKTVITKETKIQNNKTVIKDDKNATKITEKSKDSNTTDVKTVSVTAITSKSRRMMPTSATTKKVVLQIYLGNPKEAQHIW</sequence>
<feature type="compositionally biased region" description="Low complexity" evidence="2">
    <location>
        <begin position="335"/>
        <end position="346"/>
    </location>
</feature>
<feature type="region of interest" description="Disordered" evidence="2">
    <location>
        <begin position="412"/>
        <end position="519"/>
    </location>
</feature>
<reference evidence="3" key="1">
    <citation type="submission" date="2017-09" db="EMBL/GenBank/DDBJ databases">
        <title>Contemporary evolution of a Lepidopteran species, Heliothis virescens, in response to modern agricultural practices.</title>
        <authorList>
            <person name="Fritz M.L."/>
            <person name="Deyonke A.M."/>
            <person name="Papanicolaou A."/>
            <person name="Micinski S."/>
            <person name="Westbrook J."/>
            <person name="Gould F."/>
        </authorList>
    </citation>
    <scope>NUCLEOTIDE SEQUENCE [LARGE SCALE GENOMIC DNA]</scope>
    <source>
        <strain evidence="3">HvINT-</strain>
        <tissue evidence="3">Whole body</tissue>
    </source>
</reference>
<gene>
    <name evidence="3" type="ORF">B5V51_2021</name>
</gene>
<name>A0A2A4JH51_HELVI</name>
<comment type="caution">
    <text evidence="3">The sequence shown here is derived from an EMBL/GenBank/DDBJ whole genome shotgun (WGS) entry which is preliminary data.</text>
</comment>
<evidence type="ECO:0000256" key="2">
    <source>
        <dbReference type="SAM" id="MobiDB-lite"/>
    </source>
</evidence>
<feature type="compositionally biased region" description="Basic residues" evidence="2">
    <location>
        <begin position="282"/>
        <end position="299"/>
    </location>
</feature>
<feature type="coiled-coil region" evidence="1">
    <location>
        <begin position="683"/>
        <end position="710"/>
    </location>
</feature>
<feature type="compositionally biased region" description="Basic and acidic residues" evidence="2">
    <location>
        <begin position="269"/>
        <end position="281"/>
    </location>
</feature>
<dbReference type="EMBL" id="NWSH01001418">
    <property type="protein sequence ID" value="PCG71301.1"/>
    <property type="molecule type" value="Genomic_DNA"/>
</dbReference>
<organism evidence="3">
    <name type="scientific">Heliothis virescens</name>
    <name type="common">Tobacco budworm moth</name>
    <dbReference type="NCBI Taxonomy" id="7102"/>
    <lineage>
        <taxon>Eukaryota</taxon>
        <taxon>Metazoa</taxon>
        <taxon>Ecdysozoa</taxon>
        <taxon>Arthropoda</taxon>
        <taxon>Hexapoda</taxon>
        <taxon>Insecta</taxon>
        <taxon>Pterygota</taxon>
        <taxon>Neoptera</taxon>
        <taxon>Endopterygota</taxon>
        <taxon>Lepidoptera</taxon>
        <taxon>Glossata</taxon>
        <taxon>Ditrysia</taxon>
        <taxon>Noctuoidea</taxon>
        <taxon>Noctuidae</taxon>
        <taxon>Heliothinae</taxon>
        <taxon>Heliothis</taxon>
    </lineage>
</organism>
<evidence type="ECO:0000313" key="3">
    <source>
        <dbReference type="EMBL" id="PCG71301.1"/>
    </source>
</evidence>
<feature type="compositionally biased region" description="Basic and acidic residues" evidence="2">
    <location>
        <begin position="804"/>
        <end position="813"/>
    </location>
</feature>